<sequence length="215" mass="25167">LFPFRIRNGALSKGTPLPQIQKSKSPLVCDYPLHLVVTEAQRDRRNSASSIENVNFNYLFKYIDSAAVIDWLKRARGFLHELRIWCQTRENFVRFARFWLSELPYSQKVTLVQLEVGIIKDELRFLFVEGLDSDILKPSDLLSIFSVVLPEYPKELLYSSSRHVFLDYLFMLSSEQTMEYKRMLSSVKYSTQDLQVLQWLLAIRVVALINLCCEM</sequence>
<feature type="domain" description="SIPAR" evidence="1">
    <location>
        <begin position="40"/>
        <end position="209"/>
    </location>
</feature>
<evidence type="ECO:0000313" key="3">
    <source>
        <dbReference type="Proteomes" id="UP000008672"/>
    </source>
</evidence>
<protein>
    <recommendedName>
        <fullName evidence="1">SIPAR domain-containing protein</fullName>
    </recommendedName>
</protein>
<dbReference type="InterPro" id="IPR029155">
    <property type="entry name" value="SIPAR"/>
</dbReference>
<dbReference type="InterPro" id="IPR040355">
    <property type="entry name" value="FAM220A"/>
</dbReference>
<dbReference type="InParanoid" id="H3AZ83"/>
<evidence type="ECO:0000313" key="2">
    <source>
        <dbReference type="Ensembl" id="ENSLACP00000014954.1"/>
    </source>
</evidence>
<dbReference type="eggNOG" id="ENOG502S2EY">
    <property type="taxonomic scope" value="Eukaryota"/>
</dbReference>
<dbReference type="PANTHER" id="PTHR31980:SF1">
    <property type="entry name" value="PROTEIN FAM220A"/>
    <property type="match status" value="1"/>
</dbReference>
<reference evidence="3" key="1">
    <citation type="submission" date="2011-08" db="EMBL/GenBank/DDBJ databases">
        <title>The draft genome of Latimeria chalumnae.</title>
        <authorList>
            <person name="Di Palma F."/>
            <person name="Alfoldi J."/>
            <person name="Johnson J."/>
            <person name="Berlin A."/>
            <person name="Gnerre S."/>
            <person name="Jaffe D."/>
            <person name="MacCallum I."/>
            <person name="Young S."/>
            <person name="Walker B.J."/>
            <person name="Lander E."/>
            <person name="Lindblad-Toh K."/>
        </authorList>
    </citation>
    <scope>NUCLEOTIDE SEQUENCE [LARGE SCALE GENOMIC DNA]</scope>
    <source>
        <strain evidence="3">Wild caught</strain>
    </source>
</reference>
<evidence type="ECO:0000259" key="1">
    <source>
        <dbReference type="Pfam" id="PF15487"/>
    </source>
</evidence>
<dbReference type="Ensembl" id="ENSLACT00000015059.1">
    <property type="protein sequence ID" value="ENSLACP00000014954.1"/>
    <property type="gene ID" value="ENSLACG00000013162.1"/>
</dbReference>
<keyword evidence="3" id="KW-1185">Reference proteome</keyword>
<reference evidence="2" key="3">
    <citation type="submission" date="2025-09" db="UniProtKB">
        <authorList>
            <consortium name="Ensembl"/>
        </authorList>
    </citation>
    <scope>IDENTIFICATION</scope>
</reference>
<dbReference type="Proteomes" id="UP000008672">
    <property type="component" value="Unassembled WGS sequence"/>
</dbReference>
<dbReference type="AlphaFoldDB" id="H3AZ83"/>
<accession>H3AZ83</accession>
<dbReference type="Bgee" id="ENSLACG00000013162">
    <property type="expression patterns" value="Expressed in muscle tissue and 3 other cell types or tissues"/>
</dbReference>
<dbReference type="GeneTree" id="ENSGT00390000014156"/>
<dbReference type="Pfam" id="PF15487">
    <property type="entry name" value="FAM220"/>
    <property type="match status" value="1"/>
</dbReference>
<name>H3AZ83_LATCH</name>
<organism evidence="2 3">
    <name type="scientific">Latimeria chalumnae</name>
    <name type="common">Coelacanth</name>
    <dbReference type="NCBI Taxonomy" id="7897"/>
    <lineage>
        <taxon>Eukaryota</taxon>
        <taxon>Metazoa</taxon>
        <taxon>Chordata</taxon>
        <taxon>Craniata</taxon>
        <taxon>Vertebrata</taxon>
        <taxon>Euteleostomi</taxon>
        <taxon>Coelacanthiformes</taxon>
        <taxon>Coelacanthidae</taxon>
        <taxon>Latimeria</taxon>
    </lineage>
</organism>
<dbReference type="EMBL" id="AFYH01092606">
    <property type="status" value="NOT_ANNOTATED_CDS"/>
    <property type="molecule type" value="Genomic_DNA"/>
</dbReference>
<dbReference type="PANTHER" id="PTHR31980">
    <property type="entry name" value="PROTEIN FAM220A"/>
    <property type="match status" value="1"/>
</dbReference>
<dbReference type="HOGENOM" id="CLU_089176_0_0_1"/>
<dbReference type="OMA" id="CHKGEPW"/>
<proteinExistence type="predicted"/>
<reference evidence="2" key="2">
    <citation type="submission" date="2025-08" db="UniProtKB">
        <authorList>
            <consortium name="Ensembl"/>
        </authorList>
    </citation>
    <scope>IDENTIFICATION</scope>
</reference>
<dbReference type="STRING" id="7897.ENSLACP00000014954"/>